<dbReference type="EMBL" id="VTEU01000004">
    <property type="protein sequence ID" value="TYS58442.1"/>
    <property type="molecule type" value="Genomic_DNA"/>
</dbReference>
<dbReference type="AlphaFoldDB" id="A0AA94WMS7"/>
<comment type="caution">
    <text evidence="2">The sequence shown here is derived from an EMBL/GenBank/DDBJ whole genome shotgun (WGS) entry which is preliminary data.</text>
</comment>
<proteinExistence type="predicted"/>
<evidence type="ECO:0000256" key="1">
    <source>
        <dbReference type="SAM" id="Coils"/>
    </source>
</evidence>
<feature type="coiled-coil region" evidence="1">
    <location>
        <begin position="74"/>
        <end position="137"/>
    </location>
</feature>
<evidence type="ECO:0000313" key="2">
    <source>
        <dbReference type="EMBL" id="TYS58442.1"/>
    </source>
</evidence>
<sequence length="140" mass="17258">MPDKLDILLTALTEFRSDFEEYKKENKVQFEEYKKENKVQFEEYKKENKAQFEEYKKENKVQFEKYKKENKEQFDQFKTQLTRVEATLIRLEENQSQDIVAVLKQIDKKLDDRDNELQVLNKRLFKNESDVERLTRQLEY</sequence>
<reference evidence="2 3" key="1">
    <citation type="submission" date="2019-08" db="EMBL/GenBank/DDBJ databases">
        <title>Bacillus genomes from the desert of Cuatro Cienegas, Coahuila.</title>
        <authorList>
            <person name="Olmedo-Alvarez G."/>
        </authorList>
    </citation>
    <scope>NUCLEOTIDE SEQUENCE [LARGE SCALE GENOMIC DNA]</scope>
    <source>
        <strain evidence="2 3">CH88_3T</strain>
    </source>
</reference>
<gene>
    <name evidence="2" type="ORF">FZC74_11575</name>
</gene>
<dbReference type="RefSeq" id="WP_148965962.1">
    <property type="nucleotide sequence ID" value="NZ_JBNILP010000013.1"/>
</dbReference>
<protein>
    <submittedName>
        <fullName evidence="2">Uncharacterized protein</fullName>
    </submittedName>
</protein>
<keyword evidence="1" id="KW-0175">Coiled coil</keyword>
<dbReference type="Proteomes" id="UP000323393">
    <property type="component" value="Unassembled WGS sequence"/>
</dbReference>
<accession>A0AA94WMS7</accession>
<name>A0AA94WMS7_9BACI</name>
<organism evidence="2 3">
    <name type="scientific">Sutcliffiella horikoshii</name>
    <dbReference type="NCBI Taxonomy" id="79883"/>
    <lineage>
        <taxon>Bacteria</taxon>
        <taxon>Bacillati</taxon>
        <taxon>Bacillota</taxon>
        <taxon>Bacilli</taxon>
        <taxon>Bacillales</taxon>
        <taxon>Bacillaceae</taxon>
        <taxon>Sutcliffiella</taxon>
    </lineage>
</organism>
<evidence type="ECO:0000313" key="3">
    <source>
        <dbReference type="Proteomes" id="UP000323393"/>
    </source>
</evidence>